<evidence type="ECO:0000259" key="5">
    <source>
        <dbReference type="PROSITE" id="PS51196"/>
    </source>
</evidence>
<dbReference type="Gene3D" id="3.40.50.300">
    <property type="entry name" value="P-loop containing nucleotide triphosphate hydrolases"/>
    <property type="match status" value="2"/>
</dbReference>
<dbReference type="Proteomes" id="UP000054735">
    <property type="component" value="Unassembled WGS sequence"/>
</dbReference>
<evidence type="ECO:0000256" key="4">
    <source>
        <dbReference type="SAM" id="MobiDB-lite"/>
    </source>
</evidence>
<keyword evidence="2" id="KW-0653">Protein transport</keyword>
<dbReference type="Proteomes" id="UP000255066">
    <property type="component" value="Unassembled WGS sequence"/>
</dbReference>
<dbReference type="InterPro" id="IPR027417">
    <property type="entry name" value="P-loop_NTPase"/>
</dbReference>
<dbReference type="InterPro" id="IPR000185">
    <property type="entry name" value="SecA"/>
</dbReference>
<dbReference type="GO" id="GO:0005524">
    <property type="term" value="F:ATP binding"/>
    <property type="evidence" value="ECO:0007669"/>
    <property type="project" value="InterPro"/>
</dbReference>
<keyword evidence="2" id="KW-0813">Transport</keyword>
<sequence>MYTDIFPKLRQKYNFDNFEEIIGALETHFHGVFNLAVLEEEIKHKRQGSYTEFFDKIISQLNSPKLFTIGEVSQKISEILQTDESVRDCFLKRIIFVPELEGKPSAQLAFLEKTATGQLKPAEPVTYMDMLRLAEHLKSLAKKQYNTLQFGVFNLLNISEQKSGQIKSQNDALIVNFNRDPKGLAKWGIVDLRDKYNPQIYCETPLLEVEKKELEKRLSIEFNEVSARKAVNLISTGYSAIAWLDQNIAKAWNFDVSSDFNSLLSCYVFAQFRGDSSGIKYRFKEDEYKRFCTPEFRKANAASYAKSDYENRWNGFAPIKYTAISALPEVAGEKITLNSIVDVIRIAGGKDFGQKQFDAHWNPAYRSNIPGFIRTMTQFGKPPALKIEEGLAVLDVPKEIDERKLKAAHIRACSETDTNSYFFKNLSLSPSEDFIPQRDIATAMVINTFRGQSKQPRLKINLPRLFDLNQAESHLISKQVEDNAYLTELDINEDNVSLRLLKEELLPVLGRNRWLKESGYLPPMIDNYWQRVARYWLLHLNAVDDLSGNKNEHKIFKQCVEDMGSKGLLEVLSFLKDADLSENLLSIYGRNRPLFYLACQQHEVKEYLHLLTEHLANGYAFPFNQLSAAYQPGHDKSYLKLLGFINEKDSFEQIHLTECLRHKQAFAGFLRELAKEAQRGGWTGLIVIPELECEKTATEEFRELRALYRQVNNVILNNRHHKQGAELSQKIKEVSEFDQAKHEHLPLEPKAPQENEPIALRFEAADQGPWPLQRGGGVQLQMQQQQEIQQNRQMQQEQQRMGVQVMEEVITSELVTYKNIDKLLGKYFENYIAENPCDVQRFAKLGIDGESPLEAFFHTWISAEPTVKARHAISAMTQDAAKMLLRYHSRVSSGLSLTNLPKGFYTQRSKDGQLILCYNTEVGYTCGPTTPLTLNLQVTKPAQEFWEGDFRQFNIDFYLDNHPPLKTAQDFQTLVLFEALQPPKNYKDDWNKFKRENPGIAAMIKDERRVLQHWQVFIQAWQYDGVKGIEAFLALKDHELLLQLPQACDILFSRQPDLAEWTKAWAQRGKANEQTLRAIGQVYYRYGDETFSLLIAKFRQIENKLGTQFFDAFHAEVLSKADDYNFYITPAFFNAIDSMIKHLSSAKSQPQREAWLHFCSKHLNHVPAEQTEVLWKAFDHFVKELLDMGLSLSGDEFAQLEPQNMLVAVDRILNSLRSLPALEEKTRFLKSLHKLDLSHGGVHYAIQQEHFKYFDDDLELHHFKHGKPTYGPELPEIYTWTSTEAALNIRRTLASRAQFSHDDFTLLSDKLANSQLMSRHQLLWLLYTQYDVRQMPAIIDKVQKLPLPLIASIASHLHQAVFRFGHEQLSISLQTLESAQDLLQSARGQQLLFSYPHGNFLEALDILFEGDQQPRMEDFLKLFEAKTVFKPDYPQFLQLSAHKAATLFGALTENQFKDFIKTTEGLTLAVVNELELLLKHLLSINFSQGNPQALYQAKNWDDFLKTIAEMNNKPVNRTAIRKAFINQLADQGIVFKYSRSGEFRNLTEEDRPEGLGLFIDHQHRLWTFLKNHIVVPTEGNSSDALRPLMAFFTRLQLNRTYLNEVEPLLAILEKTAKDQVWSASYFSQILDVLKPEDEQVAFPLDMLQVILKDELLKAKPLDNAEKEFPQGLIHPLKGILKNSVFSREQQTALCQLALKEFQFTRSTALLNETINLLSTENHAPSRDSALQILNSSPNTVALENRFAKLRQLLNHASSNDLVRGIWEKTTALWLRAMAADSREEGLFNQIMAKFGDDQSDQRALMFHIIAWSSLQPGLREKESYEYELDRKAPKLIERLSKLSLEELGALAATYPKQPSPGADDLIRLLRRADAGSDFKTELSSFLKNPHPEVRPDYSHVAKTRAADLRRMFNETRVTDGNVNRPLTATEIARISLMFAELKQLETGESFVEGCKKPISELSQDELAEAFHRLCKSPASDSRQTQIWALEFHALGLTTRKYPHMAQQFALFANDVAITAPSRVLRLSTGEGKSHFVAMRAAKKAAQGQTATVFTAKRSLAVRDLEDYQAFYDYLKLKASSLSPKSSRESYTDFPIHYTTLGDLSLFLDEQSYQGKPIEIDPDRTEGLGDELDYTYFEEGRKTEFNYARPTGRTPKQMMWFYQAMNAFYNLYKEDLQKEGITQESVNALLLFLTEKANDDEDRINFLSQLARDGLQLVSWIQSAHDAAAMERGSNYSVVEENVQIGEASYLLKEIIPLTSSNQKSKGSTFSAGVHQLLAVRLNEEAKKKNEAQNYHVHAESHIISSQVAAKLLRNLWTRWEGYTGSVSSSQAQALNKEQNTQVLQVSTNQRDLRYWHKAKFYQNADQRIEAMLQQLRHCMENKQSILFACKNDKKVLEIQAILRARLTQEELANIIFYTNEDEETSSEILQRKQEMEKWKGGKKQNGITLVASGFGRGDNVGVEAVFIFDTGDVNDLLQTGGRTARNGEEGQVFQFYIENELKQERDKLWNIITRTRGLDQDNIRKNLDAVAGETENAKVFEQVMLLREYVFTLQNSANQGFRAGLAQFSGWGMSLISTFLDPGQASEFTSMLTRHLSGLEKKWLSISANEDITPTEKVREIEAKIKLTADDLEANYHELMGTDANIPKFNLNEMRDIELLIKLEEYQPSSKTTRNMATLGAIISALSLNIKDQDVLANIPEQLQILATDAEVLQNFVNDAARFQTIEQLSEQLSIRVLQITKASELHGQIKTGGTVIPKAEEVLKGVSSHNRQSFVRLSGKLLPSLQQLLGEWLIEPGMIDEKDRVEKVLPLLDYLSGFSQSEQLRWAALYFENLDNLLLDTPKASMSRRFSGQAMSYGDNESLWHLAHAFPNHEGELFDLLKKSVQSNYTHRIRMLRRCEDLMTRLPEQDKELFLRQFAAAMTQFSEGVNWDTFNILVKKTERWWNLNDGQYRPELQAMWRSLAQDLTEAQLPAITSALSQPGKAWYQGVQLAVTSPEVIGDLKAAQWKTLYQLWVSDYHFTAEQQKQSATLMHPLLESLKPDEDQAPALTGQVLQNYEQFLRTAKQEGHTELGNASAWYLSSIQTMPAIVKELNQFVNKPPFSLQNLQAVLEQYPFNETASQVLLHKANALNMNLADFTLCCQSLTSANWSKQGESKGQLEQGLQTYLQFLHAARHQQHSSLNNGSDWYLEMLKKRPEASQELMNFVHTPSFSLQTLQKILEQYSFSNIGLKHLLTLVNQQKMQANDFAMYCQALSSVNWSRNEETEETLSQILQVYSKFFASARIEKHTQIEEGSHWFLSMQYLVPEARAEFQGFAAAPAFKLETLQQKLTQYAFGKTGTRLLLQLVNSKHMSAEDFSIHCEILKAQNWSTQEEPVEDLATVLEACTQFIETAKAQSHTDIVKSGVWYLDLLKKRPVASRELKLAVSHARINLQDLQKYLEQYAFSDAGIRLLISEFNQLCISVNDFPLYCQALASINWSLQDESDTQLQLTMEACTQFLQVAQEQNHSNLGNGLCWYLSLRNRMPSLHKELEERVEDNRFSLEDWQSAMDNQSLTEVDIWTLLRVAKKLKQDFKEFSVSCQSLGVVRKIVAESDYLSLSDKKQFDDDLSSSFAHASALPVLFKVWIDFQDNIKANPASLLQSLQYLRLKNISPEKLELLSRALFMAVGSEPKSSPEELSYIMQGVNRFQNETPEKLKKLNRILQGSDKLPQEQYLYDNFVSYLANTAGSEQEAVKDMAEWFYEKASDCHGDVEVMKENANRQSWYLFDNTTANQARNRVMWMHLLNHGAFVNSDKEETRRINWSNTKNQALLEHGLRHYTIESKRLLAQKPKSSLGLVRDLSTEQQQGLLKLAKELSIIGKPQLDLKALHGQKESQKLLSSLENSLGQLSKQYRGAWFKSNSRKEQIDRLQSQLQEQGMAPNQNRYIEFLNVLRQVRQDILAEDITENQTRNGRKMNSSGHSRLLSTVNQMEDQVVRHWVQDTSVLQDFQVYQTRCKEDIVALTAKLTEAAQDYMDDIWARNGMMDRLFWKKANADERARLVSLHCKLSDFMKAYEGKPQTMRSEDLTDLIKALENDQRKLPGHMQTLVTEILSRAKSLGTHLIQNQEEPHPASPLDRGMAGG</sequence>
<keyword evidence="3" id="KW-0811">Translocation</keyword>
<reference evidence="7 9" key="2">
    <citation type="submission" date="2018-06" db="EMBL/GenBank/DDBJ databases">
        <authorList>
            <consortium name="Pathogen Informatics"/>
            <person name="Doyle S."/>
        </authorList>
    </citation>
    <scope>NUCLEOTIDE SEQUENCE [LARGE SCALE GENOMIC DNA]</scope>
    <source>
        <strain evidence="7 9">NCTC12437</strain>
    </source>
</reference>
<dbReference type="OrthoDB" id="5646760at2"/>
<evidence type="ECO:0000256" key="1">
    <source>
        <dbReference type="ARBA" id="ARBA00022475"/>
    </source>
</evidence>
<keyword evidence="1" id="KW-1003">Cell membrane</keyword>
<dbReference type="GO" id="GO:0006886">
    <property type="term" value="P:intracellular protein transport"/>
    <property type="evidence" value="ECO:0007669"/>
    <property type="project" value="InterPro"/>
</dbReference>
<accession>A0A378IDG0</accession>
<organism evidence="7 9">
    <name type="scientific">Legionella birminghamensis</name>
    <dbReference type="NCBI Taxonomy" id="28083"/>
    <lineage>
        <taxon>Bacteria</taxon>
        <taxon>Pseudomonadati</taxon>
        <taxon>Pseudomonadota</taxon>
        <taxon>Gammaproteobacteria</taxon>
        <taxon>Legionellales</taxon>
        <taxon>Legionellaceae</taxon>
        <taxon>Legionella</taxon>
    </lineage>
</organism>
<feature type="domain" description="SecA family profile" evidence="5">
    <location>
        <begin position="1926"/>
        <end position="2551"/>
    </location>
</feature>
<dbReference type="PANTHER" id="PTHR30612:SF0">
    <property type="entry name" value="CHLOROPLAST PROTEIN-TRANSPORTING ATPASE"/>
    <property type="match status" value="1"/>
</dbReference>
<feature type="region of interest" description="Disordered" evidence="4">
    <location>
        <begin position="4107"/>
        <end position="4127"/>
    </location>
</feature>
<evidence type="ECO:0000256" key="2">
    <source>
        <dbReference type="ARBA" id="ARBA00022927"/>
    </source>
</evidence>
<dbReference type="InterPro" id="IPR011115">
    <property type="entry name" value="SecA_DEAD"/>
</dbReference>
<dbReference type="InterPro" id="IPR014018">
    <property type="entry name" value="SecA_motor_DEAD"/>
</dbReference>
<gene>
    <name evidence="6" type="ORF">Lbir_3053</name>
    <name evidence="7" type="ORF">NCTC12437_02704</name>
</gene>
<name>A0A378IDG0_9GAMM</name>
<evidence type="ECO:0000313" key="7">
    <source>
        <dbReference type="EMBL" id="STX32900.1"/>
    </source>
</evidence>
<dbReference type="GO" id="GO:0017038">
    <property type="term" value="P:protein import"/>
    <property type="evidence" value="ECO:0007669"/>
    <property type="project" value="InterPro"/>
</dbReference>
<dbReference type="RefSeq" id="WP_058525047.1">
    <property type="nucleotide sequence ID" value="NZ_LNXT01000052.1"/>
</dbReference>
<keyword evidence="1" id="KW-0472">Membrane</keyword>
<dbReference type="GO" id="GO:0016020">
    <property type="term" value="C:membrane"/>
    <property type="evidence" value="ECO:0007669"/>
    <property type="project" value="InterPro"/>
</dbReference>
<dbReference type="EMBL" id="UGNW01000001">
    <property type="protein sequence ID" value="STX32900.1"/>
    <property type="molecule type" value="Genomic_DNA"/>
</dbReference>
<dbReference type="PANTHER" id="PTHR30612">
    <property type="entry name" value="SECA INNER MEMBRANE COMPONENT OF SEC PROTEIN SECRETION SYSTEM"/>
    <property type="match status" value="1"/>
</dbReference>
<dbReference type="STRING" id="28083.Lbir_3053"/>
<evidence type="ECO:0000313" key="6">
    <source>
        <dbReference type="EMBL" id="KTC66751.1"/>
    </source>
</evidence>
<protein>
    <submittedName>
        <fullName evidence="7">Coiled-coil protein</fullName>
    </submittedName>
</protein>
<dbReference type="PROSITE" id="PS51196">
    <property type="entry name" value="SECA_MOTOR_DEAD"/>
    <property type="match status" value="1"/>
</dbReference>
<reference evidence="6 8" key="1">
    <citation type="submission" date="2015-11" db="EMBL/GenBank/DDBJ databases">
        <title>Genomic analysis of 38 Legionella species identifies large and diverse effector repertoires.</title>
        <authorList>
            <person name="Burstein D."/>
            <person name="Amaro F."/>
            <person name="Zusman T."/>
            <person name="Lifshitz Z."/>
            <person name="Cohen O."/>
            <person name="Gilbert J.A."/>
            <person name="Pupko T."/>
            <person name="Shuman H.A."/>
            <person name="Segal G."/>
        </authorList>
    </citation>
    <scope>NUCLEOTIDE SEQUENCE [LARGE SCALE GENOMIC DNA]</scope>
    <source>
        <strain evidence="6 8">CDC#1407-AL-14</strain>
    </source>
</reference>
<evidence type="ECO:0000313" key="9">
    <source>
        <dbReference type="Proteomes" id="UP000255066"/>
    </source>
</evidence>
<dbReference type="Pfam" id="PF07517">
    <property type="entry name" value="SecA_DEAD"/>
    <property type="match status" value="1"/>
</dbReference>
<dbReference type="SUPFAM" id="SSF52540">
    <property type="entry name" value="P-loop containing nucleoside triphosphate hydrolases"/>
    <property type="match status" value="2"/>
</dbReference>
<dbReference type="EMBL" id="LNXT01000052">
    <property type="protein sequence ID" value="KTC66751.1"/>
    <property type="molecule type" value="Genomic_DNA"/>
</dbReference>
<keyword evidence="8" id="KW-1185">Reference proteome</keyword>
<proteinExistence type="predicted"/>
<evidence type="ECO:0000256" key="3">
    <source>
        <dbReference type="ARBA" id="ARBA00023010"/>
    </source>
</evidence>
<evidence type="ECO:0000313" key="8">
    <source>
        <dbReference type="Proteomes" id="UP000054735"/>
    </source>
</evidence>
<dbReference type="GO" id="GO:0006605">
    <property type="term" value="P:protein targeting"/>
    <property type="evidence" value="ECO:0007669"/>
    <property type="project" value="InterPro"/>
</dbReference>